<evidence type="ECO:0000259" key="2">
    <source>
        <dbReference type="Pfam" id="PF11350"/>
    </source>
</evidence>
<protein>
    <submittedName>
        <fullName evidence="3">DUF3152 domain-containing protein</fullName>
    </submittedName>
</protein>
<evidence type="ECO:0000313" key="3">
    <source>
        <dbReference type="EMBL" id="GAA1580937.1"/>
    </source>
</evidence>
<dbReference type="Pfam" id="PF11350">
    <property type="entry name" value="DUF3152"/>
    <property type="match status" value="1"/>
</dbReference>
<reference evidence="4" key="1">
    <citation type="journal article" date="2019" name="Int. J. Syst. Evol. Microbiol.">
        <title>The Global Catalogue of Microorganisms (GCM) 10K type strain sequencing project: providing services to taxonomists for standard genome sequencing and annotation.</title>
        <authorList>
            <consortium name="The Broad Institute Genomics Platform"/>
            <consortium name="The Broad Institute Genome Sequencing Center for Infectious Disease"/>
            <person name="Wu L."/>
            <person name="Ma J."/>
        </authorList>
    </citation>
    <scope>NUCLEOTIDE SEQUENCE [LARGE SCALE GENOMIC DNA]</scope>
    <source>
        <strain evidence="4">JCM 14969</strain>
    </source>
</reference>
<evidence type="ECO:0000256" key="1">
    <source>
        <dbReference type="SAM" id="MobiDB-lite"/>
    </source>
</evidence>
<dbReference type="InterPro" id="IPR022603">
    <property type="entry name" value="DUF3152"/>
</dbReference>
<feature type="region of interest" description="Disordered" evidence="1">
    <location>
        <begin position="1"/>
        <end position="20"/>
    </location>
</feature>
<organism evidence="3 4">
    <name type="scientific">Kribbella sancticallisti</name>
    <dbReference type="NCBI Taxonomy" id="460087"/>
    <lineage>
        <taxon>Bacteria</taxon>
        <taxon>Bacillati</taxon>
        <taxon>Actinomycetota</taxon>
        <taxon>Actinomycetes</taxon>
        <taxon>Propionibacteriales</taxon>
        <taxon>Kribbellaceae</taxon>
        <taxon>Kribbella</taxon>
    </lineage>
</organism>
<dbReference type="SUPFAM" id="SSF55486">
    <property type="entry name" value="Metalloproteases ('zincins'), catalytic domain"/>
    <property type="match status" value="1"/>
</dbReference>
<feature type="region of interest" description="Disordered" evidence="1">
    <location>
        <begin position="58"/>
        <end position="89"/>
    </location>
</feature>
<accession>A0ABP4PH64</accession>
<sequence length="270" mass="28686">MASSPRHRRQARRAAGAKRRPAGVVLTAVGAVLLALAGTGLHFGDVGSGLAISFVTQPSTAAPSPHTAVSQQPRTTASTPSRPSRGGARLPVATIPIAGSGKLRTFSEPAAAKGPGRRFTYRVEIEEGVPFDPADVAATVHGTLTDPRGWQPIHKIAFERTGRAAQLRIIVASPATTDRLCKPLDTDRQFSCRINDRVVLNAQRWANGTPDYRGQLSAYRAYLVNHEVGHALGNQHATCHTPGEPAPVMMQQTKGLAGCRPNPWPGVRAL</sequence>
<feature type="domain" description="DUF3152" evidence="2">
    <location>
        <begin position="95"/>
        <end position="256"/>
    </location>
</feature>
<proteinExistence type="predicted"/>
<comment type="caution">
    <text evidence="3">The sequence shown here is derived from an EMBL/GenBank/DDBJ whole genome shotgun (WGS) entry which is preliminary data.</text>
</comment>
<gene>
    <name evidence="3" type="ORF">GCM10009789_38510</name>
</gene>
<name>A0ABP4PH64_9ACTN</name>
<evidence type="ECO:0000313" key="4">
    <source>
        <dbReference type="Proteomes" id="UP001500393"/>
    </source>
</evidence>
<dbReference type="Proteomes" id="UP001500393">
    <property type="component" value="Unassembled WGS sequence"/>
</dbReference>
<feature type="compositionally biased region" description="Polar residues" evidence="1">
    <location>
        <begin position="58"/>
        <end position="82"/>
    </location>
</feature>
<keyword evidence="4" id="KW-1185">Reference proteome</keyword>
<dbReference type="EMBL" id="BAAAOS010000020">
    <property type="protein sequence ID" value="GAA1580937.1"/>
    <property type="molecule type" value="Genomic_DNA"/>
</dbReference>